<keyword evidence="4" id="KW-0479">Metal-binding</keyword>
<feature type="signal peptide" evidence="13">
    <location>
        <begin position="1"/>
        <end position="19"/>
    </location>
</feature>
<keyword evidence="7" id="KW-0186">Copper</keyword>
<evidence type="ECO:0000313" key="14">
    <source>
        <dbReference type="EMBL" id="TCD64054.1"/>
    </source>
</evidence>
<keyword evidence="6" id="KW-0560">Oxidoreductase</keyword>
<evidence type="ECO:0000313" key="15">
    <source>
        <dbReference type="Proteomes" id="UP000292702"/>
    </source>
</evidence>
<dbReference type="GO" id="GO:0004497">
    <property type="term" value="F:monooxygenase activity"/>
    <property type="evidence" value="ECO:0007669"/>
    <property type="project" value="UniProtKB-KW"/>
</dbReference>
<evidence type="ECO:0000256" key="9">
    <source>
        <dbReference type="ARBA" id="ARBA00023157"/>
    </source>
</evidence>
<comment type="caution">
    <text evidence="14">The sequence shown here is derived from an EMBL/GenBank/DDBJ whole genome shotgun (WGS) entry which is preliminary data.</text>
</comment>
<protein>
    <recommendedName>
        <fullName evidence="16">Chitin-binding type-4 domain-containing protein</fullName>
    </recommendedName>
</protein>
<dbReference type="Proteomes" id="UP000292702">
    <property type="component" value="Unassembled WGS sequence"/>
</dbReference>
<dbReference type="InterPro" id="IPR054497">
    <property type="entry name" value="LPMO_AA14"/>
</dbReference>
<evidence type="ECO:0000256" key="8">
    <source>
        <dbReference type="ARBA" id="ARBA00023033"/>
    </source>
</evidence>
<comment type="similarity">
    <text evidence="11">Belongs to the polysaccharide monooxygenase AA14 family.</text>
</comment>
<dbReference type="EMBL" id="RWJN01000259">
    <property type="protein sequence ID" value="TCD64054.1"/>
    <property type="molecule type" value="Genomic_DNA"/>
</dbReference>
<reference evidence="14 15" key="1">
    <citation type="submission" date="2018-11" db="EMBL/GenBank/DDBJ databases">
        <title>Genome assembly of Steccherinum ochraceum LE-BIN_3174, the white-rot fungus of the Steccherinaceae family (The Residual Polyporoid clade, Polyporales, Basidiomycota).</title>
        <authorList>
            <person name="Fedorova T.V."/>
            <person name="Glazunova O.A."/>
            <person name="Landesman E.O."/>
            <person name="Moiseenko K.V."/>
            <person name="Psurtseva N.V."/>
            <person name="Savinova O.S."/>
            <person name="Shakhova N.V."/>
            <person name="Tyazhelova T.V."/>
            <person name="Vasina D.V."/>
        </authorList>
    </citation>
    <scope>NUCLEOTIDE SEQUENCE [LARGE SCALE GENOMIC DNA]</scope>
    <source>
        <strain evidence="14 15">LE-BIN_3174</strain>
    </source>
</reference>
<name>A0A4R0RNX0_9APHY</name>
<dbReference type="Pfam" id="PF22810">
    <property type="entry name" value="LPMO_AA14"/>
    <property type="match status" value="1"/>
</dbReference>
<evidence type="ECO:0000256" key="7">
    <source>
        <dbReference type="ARBA" id="ARBA00023008"/>
    </source>
</evidence>
<dbReference type="AlphaFoldDB" id="A0A4R0RNX0"/>
<feature type="region of interest" description="Disordered" evidence="12">
    <location>
        <begin position="343"/>
        <end position="363"/>
    </location>
</feature>
<keyword evidence="10" id="KW-0325">Glycoprotein</keyword>
<dbReference type="OrthoDB" id="2019572at2759"/>
<evidence type="ECO:0000256" key="4">
    <source>
        <dbReference type="ARBA" id="ARBA00022723"/>
    </source>
</evidence>
<evidence type="ECO:0000256" key="11">
    <source>
        <dbReference type="ARBA" id="ARBA00046340"/>
    </source>
</evidence>
<keyword evidence="8" id="KW-0503">Monooxygenase</keyword>
<dbReference type="GO" id="GO:0005576">
    <property type="term" value="C:extracellular region"/>
    <property type="evidence" value="ECO:0007669"/>
    <property type="project" value="UniProtKB-SubCell"/>
</dbReference>
<evidence type="ECO:0000256" key="5">
    <source>
        <dbReference type="ARBA" id="ARBA00022729"/>
    </source>
</evidence>
<comment type="cofactor">
    <cofactor evidence="1">
        <name>Cu(2+)</name>
        <dbReference type="ChEBI" id="CHEBI:29036"/>
    </cofactor>
</comment>
<evidence type="ECO:0008006" key="16">
    <source>
        <dbReference type="Google" id="ProtNLM"/>
    </source>
</evidence>
<keyword evidence="9" id="KW-1015">Disulfide bond</keyword>
<keyword evidence="3" id="KW-0964">Secreted</keyword>
<evidence type="ECO:0000256" key="12">
    <source>
        <dbReference type="SAM" id="MobiDB-lite"/>
    </source>
</evidence>
<keyword evidence="5 13" id="KW-0732">Signal</keyword>
<keyword evidence="15" id="KW-1185">Reference proteome</keyword>
<evidence type="ECO:0000256" key="10">
    <source>
        <dbReference type="ARBA" id="ARBA00023180"/>
    </source>
</evidence>
<evidence type="ECO:0000256" key="3">
    <source>
        <dbReference type="ARBA" id="ARBA00022525"/>
    </source>
</evidence>
<evidence type="ECO:0000256" key="1">
    <source>
        <dbReference type="ARBA" id="ARBA00001973"/>
    </source>
</evidence>
<dbReference type="STRING" id="92696.A0A4R0RNX0"/>
<feature type="region of interest" description="Disordered" evidence="12">
    <location>
        <begin position="423"/>
        <end position="452"/>
    </location>
</feature>
<comment type="subcellular location">
    <subcellularLocation>
        <location evidence="2">Secreted</location>
    </subcellularLocation>
</comment>
<evidence type="ECO:0000256" key="6">
    <source>
        <dbReference type="ARBA" id="ARBA00023002"/>
    </source>
</evidence>
<gene>
    <name evidence="14" type="ORF">EIP91_004603</name>
</gene>
<dbReference type="GO" id="GO:0046872">
    <property type="term" value="F:metal ion binding"/>
    <property type="evidence" value="ECO:0007669"/>
    <property type="project" value="UniProtKB-KW"/>
</dbReference>
<evidence type="ECO:0000256" key="2">
    <source>
        <dbReference type="ARBA" id="ARBA00004613"/>
    </source>
</evidence>
<accession>A0A4R0RNX0</accession>
<sequence length="567" mass="59664">MLFITLAFISCVQLLQVNAHASIWHPSMWGFNVTDKTYSYDNRPVTPLVDYTFDQWWFHGHLDHPPHKDDFFELPAGQTVTTEIACNKGATSFFASSEGGSIIGQNGVSPDDPCPGSPMAEYHTTGPDDLKGCSLAIAYKSDVTQVQPEDFTVFSVNQTCVFHRFTDFQVPAAMPPCPPGGCICAWFWIHSQDSGGEQNYMNGFQCNITNSASTVPVAKPQVPRRCGAENITDTQFKPEAPGNCTYGAKQPFYWFQSERNNMFEGTYSPPFYLDLYNFKDGAQNDIFENSYPSGIPPPSANSTVVPTPVLFGASATASVAPSASSVSPASATSSQVSSVASSSSASASTTPSPSATSSSSPAFSSTHVSVVTSTSVVVSTQVITVTASAAAPTSPPAASAEPGADSSTVTEYSFAFTTVTASPPAITPSSSSSDSASTSSDPANVRAAGSSVASNAAAPTIDLDLPTITPASAVQNANTTNTNERLVDIDALAIHEASVANLTAPTPSAVPAAFGITGQTCKAKSSDSSTNLSKRSTSFLVNIPGLNRHRKWKRQPSLWQLLSPIPF</sequence>
<proteinExistence type="inferred from homology"/>
<feature type="chain" id="PRO_5020385643" description="Chitin-binding type-4 domain-containing protein" evidence="13">
    <location>
        <begin position="20"/>
        <end position="567"/>
    </location>
</feature>
<evidence type="ECO:0000256" key="13">
    <source>
        <dbReference type="SAM" id="SignalP"/>
    </source>
</evidence>
<organism evidence="14 15">
    <name type="scientific">Steccherinum ochraceum</name>
    <dbReference type="NCBI Taxonomy" id="92696"/>
    <lineage>
        <taxon>Eukaryota</taxon>
        <taxon>Fungi</taxon>
        <taxon>Dikarya</taxon>
        <taxon>Basidiomycota</taxon>
        <taxon>Agaricomycotina</taxon>
        <taxon>Agaricomycetes</taxon>
        <taxon>Polyporales</taxon>
        <taxon>Steccherinaceae</taxon>
        <taxon>Steccherinum</taxon>
    </lineage>
</organism>